<evidence type="ECO:0000313" key="1">
    <source>
        <dbReference type="EMBL" id="MFC0202829.1"/>
    </source>
</evidence>
<proteinExistence type="predicted"/>
<keyword evidence="2" id="KW-1185">Reference proteome</keyword>
<name>A0ABV6CQ16_9SPHN</name>
<reference evidence="1 2" key="1">
    <citation type="submission" date="2024-09" db="EMBL/GenBank/DDBJ databases">
        <authorList>
            <person name="Sun Q."/>
            <person name="Mori K."/>
        </authorList>
    </citation>
    <scope>NUCLEOTIDE SEQUENCE [LARGE SCALE GENOMIC DNA]</scope>
    <source>
        <strain evidence="1 2">CCM 7706</strain>
    </source>
</reference>
<accession>A0ABV6CQ16</accession>
<dbReference type="RefSeq" id="WP_379485695.1">
    <property type="nucleotide sequence ID" value="NZ_JBHLWK010000001.1"/>
</dbReference>
<comment type="caution">
    <text evidence="1">The sequence shown here is derived from an EMBL/GenBank/DDBJ whole genome shotgun (WGS) entry which is preliminary data.</text>
</comment>
<dbReference type="Proteomes" id="UP001589798">
    <property type="component" value="Unassembled WGS sequence"/>
</dbReference>
<protein>
    <submittedName>
        <fullName evidence="1">Uncharacterized protein</fullName>
    </submittedName>
</protein>
<sequence length="87" mass="9300">MSLRVANGIIVLEGRCAAEDAEELLIALQDHPEAPVDLARARKLHLAVLQVLLSLSPRVEALPAAGALSEDIRQMLIYKGDSAVESS</sequence>
<gene>
    <name evidence="1" type="ORF">ACFFJC_00925</name>
</gene>
<organism evidence="1 2">
    <name type="scientific">Novosphingobium soli</name>
    <dbReference type="NCBI Taxonomy" id="574956"/>
    <lineage>
        <taxon>Bacteria</taxon>
        <taxon>Pseudomonadati</taxon>
        <taxon>Pseudomonadota</taxon>
        <taxon>Alphaproteobacteria</taxon>
        <taxon>Sphingomonadales</taxon>
        <taxon>Sphingomonadaceae</taxon>
        <taxon>Novosphingobium</taxon>
    </lineage>
</organism>
<evidence type="ECO:0000313" key="2">
    <source>
        <dbReference type="Proteomes" id="UP001589798"/>
    </source>
</evidence>
<dbReference type="EMBL" id="JBHLWK010000001">
    <property type="protein sequence ID" value="MFC0202829.1"/>
    <property type="molecule type" value="Genomic_DNA"/>
</dbReference>